<accession>A0A9W6F9X2</accession>
<dbReference type="HAMAP" id="MF_02087">
    <property type="entry name" value="PLP_homeostasis"/>
    <property type="match status" value="1"/>
</dbReference>
<comment type="cofactor">
    <cofactor evidence="3">
        <name>pyridoxal 5'-phosphate</name>
        <dbReference type="ChEBI" id="CHEBI:597326"/>
    </cofactor>
</comment>
<dbReference type="GO" id="GO:0030170">
    <property type="term" value="F:pyridoxal phosphate binding"/>
    <property type="evidence" value="ECO:0007669"/>
    <property type="project" value="UniProtKB-UniRule"/>
</dbReference>
<gene>
    <name evidence="7" type="primary">PLEST010839</name>
    <name evidence="7" type="ORF">PLESTB_001809400</name>
</gene>
<evidence type="ECO:0000256" key="2">
    <source>
        <dbReference type="HAMAP-Rule" id="MF_03225"/>
    </source>
</evidence>
<organism evidence="7 8">
    <name type="scientific">Pleodorina starrii</name>
    <dbReference type="NCBI Taxonomy" id="330485"/>
    <lineage>
        <taxon>Eukaryota</taxon>
        <taxon>Viridiplantae</taxon>
        <taxon>Chlorophyta</taxon>
        <taxon>core chlorophytes</taxon>
        <taxon>Chlorophyceae</taxon>
        <taxon>CS clade</taxon>
        <taxon>Chlamydomonadales</taxon>
        <taxon>Volvocaceae</taxon>
        <taxon>Pleodorina</taxon>
    </lineage>
</organism>
<feature type="compositionally biased region" description="Pro residues" evidence="5">
    <location>
        <begin position="264"/>
        <end position="278"/>
    </location>
</feature>
<comment type="function">
    <text evidence="2">Pyridoxal 5'-phosphate (PLP)-binding protein, which may be involved in intracellular homeostatic regulation of pyridoxal 5'-phosphate (PLP), the active form of vitamin B6.</text>
</comment>
<dbReference type="FunFam" id="3.20.20.10:FF:000014">
    <property type="entry name" value="Pyridoxal phosphate homeostasis protein"/>
    <property type="match status" value="1"/>
</dbReference>
<dbReference type="InterPro" id="IPR011078">
    <property type="entry name" value="PyrdxlP_homeostasis"/>
</dbReference>
<dbReference type="SUPFAM" id="SSF51419">
    <property type="entry name" value="PLP-binding barrel"/>
    <property type="match status" value="1"/>
</dbReference>
<evidence type="ECO:0000256" key="1">
    <source>
        <dbReference type="ARBA" id="ARBA00022898"/>
    </source>
</evidence>
<dbReference type="Pfam" id="PF01168">
    <property type="entry name" value="Ala_racemase_N"/>
    <property type="match status" value="1"/>
</dbReference>
<keyword evidence="8" id="KW-1185">Reference proteome</keyword>
<dbReference type="PANTHER" id="PTHR10146">
    <property type="entry name" value="PROLINE SYNTHETASE CO-TRANSCRIBED BACTERIAL HOMOLOG PROTEIN"/>
    <property type="match status" value="1"/>
</dbReference>
<evidence type="ECO:0000313" key="8">
    <source>
        <dbReference type="Proteomes" id="UP001165080"/>
    </source>
</evidence>
<evidence type="ECO:0000256" key="4">
    <source>
        <dbReference type="RuleBase" id="RU004514"/>
    </source>
</evidence>
<dbReference type="InterPro" id="IPR029066">
    <property type="entry name" value="PLP-binding_barrel"/>
</dbReference>
<dbReference type="Proteomes" id="UP001165080">
    <property type="component" value="Unassembled WGS sequence"/>
</dbReference>
<dbReference type="PROSITE" id="PS01211">
    <property type="entry name" value="UPF0001"/>
    <property type="match status" value="1"/>
</dbReference>
<dbReference type="Gene3D" id="3.20.20.10">
    <property type="entry name" value="Alanine racemase"/>
    <property type="match status" value="1"/>
</dbReference>
<name>A0A9W6F9X2_9CHLO</name>
<feature type="region of interest" description="Disordered" evidence="5">
    <location>
        <begin position="258"/>
        <end position="278"/>
    </location>
</feature>
<feature type="domain" description="Alanine racemase N-terminal" evidence="6">
    <location>
        <begin position="40"/>
        <end position="258"/>
    </location>
</feature>
<comment type="caution">
    <text evidence="7">The sequence shown here is derived from an EMBL/GenBank/DDBJ whole genome shotgun (WGS) entry which is preliminary data.</text>
</comment>
<dbReference type="InterPro" id="IPR001608">
    <property type="entry name" value="Ala_racemase_N"/>
</dbReference>
<dbReference type="NCBIfam" id="TIGR00044">
    <property type="entry name" value="YggS family pyridoxal phosphate-dependent enzyme"/>
    <property type="match status" value="1"/>
</dbReference>
<keyword evidence="1 2" id="KW-0663">Pyridoxal phosphate</keyword>
<dbReference type="AlphaFoldDB" id="A0A9W6F9X2"/>
<comment type="similarity">
    <text evidence="2 4">Belongs to the pyridoxal phosphate-binding protein YggS/PROSC family.</text>
</comment>
<evidence type="ECO:0000256" key="3">
    <source>
        <dbReference type="PIRSR" id="PIRSR004848-1"/>
    </source>
</evidence>
<evidence type="ECO:0000259" key="6">
    <source>
        <dbReference type="Pfam" id="PF01168"/>
    </source>
</evidence>
<evidence type="ECO:0000313" key="7">
    <source>
        <dbReference type="EMBL" id="GLC61842.1"/>
    </source>
</evidence>
<evidence type="ECO:0000256" key="5">
    <source>
        <dbReference type="SAM" id="MobiDB-lite"/>
    </source>
</evidence>
<dbReference type="PIRSF" id="PIRSF004848">
    <property type="entry name" value="YBL036c_PLPDEIII"/>
    <property type="match status" value="1"/>
</dbReference>
<dbReference type="CDD" id="cd06822">
    <property type="entry name" value="PLPDE_III_YBL036c_euk"/>
    <property type="match status" value="1"/>
</dbReference>
<protein>
    <recommendedName>
        <fullName evidence="2">Pyridoxal phosphate homeostasis protein</fullName>
        <shortName evidence="2">PLP homeostasis protein</shortName>
    </recommendedName>
</protein>
<feature type="modified residue" description="N6-(pyridoxal phosphate)lysine" evidence="2 3">
    <location>
        <position position="62"/>
    </location>
</feature>
<dbReference type="PANTHER" id="PTHR10146:SF14">
    <property type="entry name" value="PYRIDOXAL PHOSPHATE HOMEOSTASIS PROTEIN"/>
    <property type="match status" value="1"/>
</dbReference>
<dbReference type="EMBL" id="BRXU01000053">
    <property type="protein sequence ID" value="GLC61842.1"/>
    <property type="molecule type" value="Genomic_DNA"/>
</dbReference>
<reference evidence="7 8" key="1">
    <citation type="journal article" date="2023" name="Commun. Biol.">
        <title>Reorganization of the ancestral sex-determining regions during the evolution of trioecy in Pleodorina starrii.</title>
        <authorList>
            <person name="Takahashi K."/>
            <person name="Suzuki S."/>
            <person name="Kawai-Toyooka H."/>
            <person name="Yamamoto K."/>
            <person name="Hamaji T."/>
            <person name="Ootsuki R."/>
            <person name="Yamaguchi H."/>
            <person name="Kawachi M."/>
            <person name="Higashiyama T."/>
            <person name="Nozaki H."/>
        </authorList>
    </citation>
    <scope>NUCLEOTIDE SEQUENCE [LARGE SCALE GENOMIC DNA]</scope>
    <source>
        <strain evidence="7 8">NIES-4479</strain>
    </source>
</reference>
<sequence length="278" mass="29852">MATALLLSSSRKVAVQALARGASTMAAEKPVATALQDVLTRIKQASERAGRAQPVRLVAVSKTKPVEALQEAYDAGQRVFGENYVQEMLDKAPALPSDVQWHFIGHLQSNKVKAIVESVPNLAMVETVDSTKLADKLNRAVETAGRSQPLPVMVQVNTSGEESKYGVEPGECVQLAAHIAKSCPHLRLAGLMTIGMPDYSSRPENFQCLAECRTQVAAALGLVSEQLELSMGMSGDFEQAIEMGSTNIRVGSTIFGAREYPTKPRSPSPPPPQEQQQA</sequence>
<proteinExistence type="inferred from homology"/>